<organism evidence="2 3">
    <name type="scientific">Phyllobacterium myrsinacearum</name>
    <dbReference type="NCBI Taxonomy" id="28101"/>
    <lineage>
        <taxon>Bacteria</taxon>
        <taxon>Pseudomonadati</taxon>
        <taxon>Pseudomonadota</taxon>
        <taxon>Alphaproteobacteria</taxon>
        <taxon>Hyphomicrobiales</taxon>
        <taxon>Phyllobacteriaceae</taxon>
        <taxon>Phyllobacterium</taxon>
    </lineage>
</organism>
<keyword evidence="3" id="KW-1185">Reference proteome</keyword>
<dbReference type="Proteomes" id="UP000549052">
    <property type="component" value="Unassembled WGS sequence"/>
</dbReference>
<dbReference type="InterPro" id="IPR007813">
    <property type="entry name" value="PilN"/>
</dbReference>
<evidence type="ECO:0000313" key="3">
    <source>
        <dbReference type="Proteomes" id="UP000549052"/>
    </source>
</evidence>
<comment type="caution">
    <text evidence="2">The sequence shown here is derived from an EMBL/GenBank/DDBJ whole genome shotgun (WGS) entry which is preliminary data.</text>
</comment>
<protein>
    <submittedName>
        <fullName evidence="2">General secretion pathway protein L</fullName>
    </submittedName>
</protein>
<reference evidence="2 3" key="1">
    <citation type="submission" date="2020-07" db="EMBL/GenBank/DDBJ databases">
        <title>Genomic Encyclopedia of Type Strains, Phase IV (KMG-V): Genome sequencing to study the core and pangenomes of soil and plant-associated prokaryotes.</title>
        <authorList>
            <person name="Whitman W."/>
        </authorList>
    </citation>
    <scope>NUCLEOTIDE SEQUENCE [LARGE SCALE GENOMIC DNA]</scope>
    <source>
        <strain evidence="2 3">AN3</strain>
    </source>
</reference>
<keyword evidence="1" id="KW-1133">Transmembrane helix</keyword>
<dbReference type="InterPro" id="IPR052534">
    <property type="entry name" value="Extracell_DNA_Util/SecSys_Comp"/>
</dbReference>
<evidence type="ECO:0000256" key="1">
    <source>
        <dbReference type="SAM" id="Phobius"/>
    </source>
</evidence>
<sequence length="308" mass="33754">MISILRASCLIEKRSGTTSETLEGTSIDRVGERAKTITNANTCIITVSEGRYISRHLSDRKLPFTRARQMAEIDLSEGTPFNVDDVHICFTETSDSTGSTNYFLIRKGVIDPVIDSLVDAGIRPQSILLKAPDGELQLSLQSLRSVHPVFVRRTWPQKLLIASLVLVVLSGILTFGHVYYRYAQADEKLAAQVDEKQKAALEVRKMLDRRAQDIAAVEAARKSKAQAVPVVRVWEELTRILPDTAWITDFTLNGDNLSFSGSAVSAAGLISILDASPLFADPSFTSPVVRVPGQAGERFAIKLSVVRG</sequence>
<name>A0A839EPL8_9HYPH</name>
<dbReference type="Pfam" id="PF05137">
    <property type="entry name" value="PilN"/>
    <property type="match status" value="1"/>
</dbReference>
<gene>
    <name evidence="2" type="ORF">FHW16_005769</name>
</gene>
<keyword evidence="1" id="KW-0812">Transmembrane</keyword>
<keyword evidence="1" id="KW-0472">Membrane</keyword>
<dbReference type="RefSeq" id="WP_182552723.1">
    <property type="nucleotide sequence ID" value="NZ_JACGXN010000021.1"/>
</dbReference>
<feature type="transmembrane region" description="Helical" evidence="1">
    <location>
        <begin position="159"/>
        <end position="180"/>
    </location>
</feature>
<dbReference type="PANTHER" id="PTHR40278">
    <property type="entry name" value="DNA UTILIZATION PROTEIN HOFN"/>
    <property type="match status" value="1"/>
</dbReference>
<evidence type="ECO:0000313" key="2">
    <source>
        <dbReference type="EMBL" id="MBA8882021.1"/>
    </source>
</evidence>
<accession>A0A839EPL8</accession>
<dbReference type="PANTHER" id="PTHR40278:SF1">
    <property type="entry name" value="DNA UTILIZATION PROTEIN HOFN"/>
    <property type="match status" value="1"/>
</dbReference>
<proteinExistence type="predicted"/>
<dbReference type="EMBL" id="JACGXN010000021">
    <property type="protein sequence ID" value="MBA8882021.1"/>
    <property type="molecule type" value="Genomic_DNA"/>
</dbReference>
<dbReference type="AlphaFoldDB" id="A0A839EPL8"/>